<proteinExistence type="predicted"/>
<keyword evidence="3" id="KW-1185">Reference proteome</keyword>
<feature type="region of interest" description="Disordered" evidence="1">
    <location>
        <begin position="1"/>
        <end position="63"/>
    </location>
</feature>
<protein>
    <submittedName>
        <fullName evidence="2">Uncharacterized protein</fullName>
    </submittedName>
</protein>
<gene>
    <name evidence="2" type="ORF">FRACA_2200003</name>
</gene>
<dbReference type="Proteomes" id="UP000234331">
    <property type="component" value="Unassembled WGS sequence"/>
</dbReference>
<accession>A0A2I2KR31</accession>
<evidence type="ECO:0000313" key="2">
    <source>
        <dbReference type="EMBL" id="SNQ48109.1"/>
    </source>
</evidence>
<sequence length="63" mass="7236">MRLSRTPLVPLTGLTVRTGPDTITPPRDGRQLQGDTCQRVRTPRDDQRRRPPRCANWSTESKH</sequence>
<evidence type="ECO:0000256" key="1">
    <source>
        <dbReference type="SAM" id="MobiDB-lite"/>
    </source>
</evidence>
<evidence type="ECO:0000313" key="3">
    <source>
        <dbReference type="Proteomes" id="UP000234331"/>
    </source>
</evidence>
<organism evidence="2 3">
    <name type="scientific">Frankia canadensis</name>
    <dbReference type="NCBI Taxonomy" id="1836972"/>
    <lineage>
        <taxon>Bacteria</taxon>
        <taxon>Bacillati</taxon>
        <taxon>Actinomycetota</taxon>
        <taxon>Actinomycetes</taxon>
        <taxon>Frankiales</taxon>
        <taxon>Frankiaceae</taxon>
        <taxon>Frankia</taxon>
    </lineage>
</organism>
<name>A0A2I2KR31_9ACTN</name>
<dbReference type="AlphaFoldDB" id="A0A2I2KR31"/>
<dbReference type="EMBL" id="FZMO01000136">
    <property type="protein sequence ID" value="SNQ48109.1"/>
    <property type="molecule type" value="Genomic_DNA"/>
</dbReference>
<reference evidence="2 3" key="1">
    <citation type="submission" date="2017-06" db="EMBL/GenBank/DDBJ databases">
        <authorList>
            <person name="Kim H.J."/>
            <person name="Triplett B.A."/>
        </authorList>
    </citation>
    <scope>NUCLEOTIDE SEQUENCE [LARGE SCALE GENOMIC DNA]</scope>
    <source>
        <strain evidence="2">FRACA_ARgP5</strain>
    </source>
</reference>